<reference evidence="1" key="1">
    <citation type="submission" date="2024-03" db="EMBL/GenBank/DDBJ databases">
        <authorList>
            <consortium name="ELIXIR-Norway"/>
            <consortium name="Elixir Norway"/>
        </authorList>
    </citation>
    <scope>NUCLEOTIDE SEQUENCE</scope>
</reference>
<protein>
    <submittedName>
        <fullName evidence="1">Uncharacterized protein</fullName>
    </submittedName>
</protein>
<dbReference type="PANTHER" id="PTHR37067">
    <property type="entry name" value="PX DOMAIN-CONTAINING PROTEIN"/>
    <property type="match status" value="1"/>
</dbReference>
<sequence>MGVKCPKKMNRSVHLGRVLNFYKQYRHLIIAHTLEKHPEKLSSDMWRVIMYTVAPAIDEINITFAKLQSRLLLVVQQAEFINALIGTLTAMFCIEVIDPN</sequence>
<dbReference type="PANTHER" id="PTHR37067:SF3">
    <property type="entry name" value="PX DOMAIN-CONTAINING PROTEIN"/>
    <property type="match status" value="1"/>
</dbReference>
<evidence type="ECO:0000313" key="1">
    <source>
        <dbReference type="EMBL" id="CAK9866052.1"/>
    </source>
</evidence>
<dbReference type="EMBL" id="OZ023717">
    <property type="protein sequence ID" value="CAK9866052.1"/>
    <property type="molecule type" value="Genomic_DNA"/>
</dbReference>
<name>A0ABP1AU82_9BRYO</name>
<keyword evidence="2" id="KW-1185">Reference proteome</keyword>
<proteinExistence type="predicted"/>
<gene>
    <name evidence="1" type="ORF">CSSPJE1EN2_LOCUS9047</name>
</gene>
<dbReference type="Proteomes" id="UP001497522">
    <property type="component" value="Chromosome 16"/>
</dbReference>
<organism evidence="1 2">
    <name type="scientific">Sphagnum jensenii</name>
    <dbReference type="NCBI Taxonomy" id="128206"/>
    <lineage>
        <taxon>Eukaryota</taxon>
        <taxon>Viridiplantae</taxon>
        <taxon>Streptophyta</taxon>
        <taxon>Embryophyta</taxon>
        <taxon>Bryophyta</taxon>
        <taxon>Sphagnophytina</taxon>
        <taxon>Sphagnopsida</taxon>
        <taxon>Sphagnales</taxon>
        <taxon>Sphagnaceae</taxon>
        <taxon>Sphagnum</taxon>
    </lineage>
</organism>
<accession>A0ABP1AU82</accession>
<evidence type="ECO:0000313" key="2">
    <source>
        <dbReference type="Proteomes" id="UP001497522"/>
    </source>
</evidence>